<evidence type="ECO:0000256" key="1">
    <source>
        <dbReference type="SAM" id="MobiDB-lite"/>
    </source>
</evidence>
<dbReference type="AlphaFoldDB" id="A0A164GGE5"/>
<name>A0A164GGE5_9CRUS</name>
<dbReference type="Pfam" id="PF05119">
    <property type="entry name" value="Terminase_4"/>
    <property type="match status" value="1"/>
</dbReference>
<feature type="region of interest" description="Disordered" evidence="1">
    <location>
        <begin position="1"/>
        <end position="27"/>
    </location>
</feature>
<accession>A0A164GGE5</accession>
<reference evidence="2 3" key="1">
    <citation type="submission" date="2016-03" db="EMBL/GenBank/DDBJ databases">
        <title>EvidentialGene: Evidence-directed Construction of Genes on Genomes.</title>
        <authorList>
            <person name="Gilbert D.G."/>
            <person name="Choi J.-H."/>
            <person name="Mockaitis K."/>
            <person name="Colbourne J."/>
            <person name="Pfrender M."/>
        </authorList>
    </citation>
    <scope>NUCLEOTIDE SEQUENCE [LARGE SCALE GENOMIC DNA]</scope>
    <source>
        <strain evidence="2 3">Xinb3</strain>
        <tissue evidence="2">Complete organism</tissue>
    </source>
</reference>
<gene>
    <name evidence="2" type="ORF">APZ42_005422</name>
</gene>
<proteinExistence type="predicted"/>
<dbReference type="Proteomes" id="UP000076858">
    <property type="component" value="Unassembled WGS sequence"/>
</dbReference>
<keyword evidence="3" id="KW-1185">Reference proteome</keyword>
<protein>
    <submittedName>
        <fullName evidence="2">Uncharacterized protein</fullName>
    </submittedName>
</protein>
<dbReference type="InterPro" id="IPR006448">
    <property type="entry name" value="Phage_term_ssu_P27"/>
</dbReference>
<sequence length="108" mass="12041">MGRPRKPTNLKVIAGTDTKHPQNGYEPEPELLAELEPPEHMPAKSAAVWREVAPMLRRIKVLTVADVFALEMLCDAIADYRRARGLRGDNFVTTSPKTGAEMLDQMLV</sequence>
<comment type="caution">
    <text evidence="2">The sequence shown here is derived from an EMBL/GenBank/DDBJ whole genome shotgun (WGS) entry which is preliminary data.</text>
</comment>
<feature type="non-terminal residue" evidence="2">
    <location>
        <position position="108"/>
    </location>
</feature>
<evidence type="ECO:0000313" key="3">
    <source>
        <dbReference type="Proteomes" id="UP000076858"/>
    </source>
</evidence>
<dbReference type="EMBL" id="LRGB01015296">
    <property type="protein sequence ID" value="KZR98928.1"/>
    <property type="molecule type" value="Genomic_DNA"/>
</dbReference>
<evidence type="ECO:0000313" key="2">
    <source>
        <dbReference type="EMBL" id="KZR98928.1"/>
    </source>
</evidence>
<organism evidence="2 3">
    <name type="scientific">Daphnia magna</name>
    <dbReference type="NCBI Taxonomy" id="35525"/>
    <lineage>
        <taxon>Eukaryota</taxon>
        <taxon>Metazoa</taxon>
        <taxon>Ecdysozoa</taxon>
        <taxon>Arthropoda</taxon>
        <taxon>Crustacea</taxon>
        <taxon>Branchiopoda</taxon>
        <taxon>Diplostraca</taxon>
        <taxon>Cladocera</taxon>
        <taxon>Anomopoda</taxon>
        <taxon>Daphniidae</taxon>
        <taxon>Daphnia</taxon>
    </lineage>
</organism>